<accession>A0ABR3RFH1</accession>
<dbReference type="SUPFAM" id="SSF51197">
    <property type="entry name" value="Clavaminate synthase-like"/>
    <property type="match status" value="1"/>
</dbReference>
<dbReference type="Gene3D" id="2.60.120.330">
    <property type="entry name" value="B-lactam Antibiotic, Isopenicillin N Synthase, Chain"/>
    <property type="match status" value="1"/>
</dbReference>
<comment type="caution">
    <text evidence="2">The sequence shown here is derived from an EMBL/GenBank/DDBJ whole genome shotgun (WGS) entry which is preliminary data.</text>
</comment>
<protein>
    <recommendedName>
        <fullName evidence="1">Non-haem dioxygenase N-terminal domain-containing protein</fullName>
    </recommendedName>
</protein>
<reference evidence="2 3" key="1">
    <citation type="submission" date="2024-02" db="EMBL/GenBank/DDBJ databases">
        <title>De novo assembly and annotation of 12 fungi associated with fruit tree decline syndrome in Ontario, Canada.</title>
        <authorList>
            <person name="Sulman M."/>
            <person name="Ellouze W."/>
            <person name="Ilyukhin E."/>
        </authorList>
    </citation>
    <scope>NUCLEOTIDE SEQUENCE [LARGE SCALE GENOMIC DNA]</scope>
    <source>
        <strain evidence="2 3">M97-236</strain>
    </source>
</reference>
<sequence length="164" mass="18515">MPLPTLDATALTAGTEQEKLEFGKTLFEALATEGAIKLVNTNIRDEDIKTAFESLTRLPIQCRSFFHLPSRTKALIANDPHQAQQRGYSQPGEEKTWYLESVKNGGPAPKYSDSRESIDIGDISDTLFPNKWLPDDVQPAQHRQIMERHIYVALHEYSQCATQQ</sequence>
<dbReference type="Pfam" id="PF14226">
    <property type="entry name" value="DIOX_N"/>
    <property type="match status" value="1"/>
</dbReference>
<dbReference type="InterPro" id="IPR026992">
    <property type="entry name" value="DIOX_N"/>
</dbReference>
<keyword evidence="3" id="KW-1185">Reference proteome</keyword>
<gene>
    <name evidence="2" type="ORF">SLS59_004534</name>
</gene>
<evidence type="ECO:0000259" key="1">
    <source>
        <dbReference type="Pfam" id="PF14226"/>
    </source>
</evidence>
<dbReference type="InterPro" id="IPR027443">
    <property type="entry name" value="IPNS-like_sf"/>
</dbReference>
<feature type="domain" description="Non-haem dioxygenase N-terminal" evidence="1">
    <location>
        <begin position="3"/>
        <end position="132"/>
    </location>
</feature>
<evidence type="ECO:0000313" key="2">
    <source>
        <dbReference type="EMBL" id="KAL1602879.1"/>
    </source>
</evidence>
<evidence type="ECO:0000313" key="3">
    <source>
        <dbReference type="Proteomes" id="UP001521222"/>
    </source>
</evidence>
<proteinExistence type="predicted"/>
<organism evidence="2 3">
    <name type="scientific">Nothophoma quercina</name>
    <dbReference type="NCBI Taxonomy" id="749835"/>
    <lineage>
        <taxon>Eukaryota</taxon>
        <taxon>Fungi</taxon>
        <taxon>Dikarya</taxon>
        <taxon>Ascomycota</taxon>
        <taxon>Pezizomycotina</taxon>
        <taxon>Dothideomycetes</taxon>
        <taxon>Pleosporomycetidae</taxon>
        <taxon>Pleosporales</taxon>
        <taxon>Pleosporineae</taxon>
        <taxon>Didymellaceae</taxon>
        <taxon>Nothophoma</taxon>
    </lineage>
</organism>
<name>A0ABR3RFH1_9PLEO</name>
<dbReference type="Proteomes" id="UP001521222">
    <property type="component" value="Unassembled WGS sequence"/>
</dbReference>
<dbReference type="EMBL" id="JAKIXB020000013">
    <property type="protein sequence ID" value="KAL1602879.1"/>
    <property type="molecule type" value="Genomic_DNA"/>
</dbReference>